<dbReference type="Proteomes" id="UP000663864">
    <property type="component" value="Unassembled WGS sequence"/>
</dbReference>
<dbReference type="AlphaFoldDB" id="A0A814VVS8"/>
<sequence>MIILETCQVAATLLHPKYRSLRLIPDCIKDRCHKYVRQQVAKLRDQQVETQNQQLHSKNIFTRFESGNLNEDPDDDTGSENESDEYEYDLRKSDELDRYFSLRFDKDKKTIEALRFWKDQQHQFPFLSECARSILSIPATTTNVEREFSVVG</sequence>
<evidence type="ECO:0000313" key="9">
    <source>
        <dbReference type="Proteomes" id="UP000663864"/>
    </source>
</evidence>
<evidence type="ECO:0000256" key="2">
    <source>
        <dbReference type="ARBA" id="ARBA00022723"/>
    </source>
</evidence>
<dbReference type="InterPro" id="IPR012337">
    <property type="entry name" value="RNaseH-like_sf"/>
</dbReference>
<dbReference type="SUPFAM" id="SSF53098">
    <property type="entry name" value="Ribonuclease H-like"/>
    <property type="match status" value="1"/>
</dbReference>
<keyword evidence="2" id="KW-0479">Metal-binding</keyword>
<evidence type="ECO:0000256" key="5">
    <source>
        <dbReference type="ARBA" id="ARBA00023242"/>
    </source>
</evidence>
<keyword evidence="4" id="KW-0862">Zinc</keyword>
<dbReference type="GO" id="GO:0008270">
    <property type="term" value="F:zinc ion binding"/>
    <property type="evidence" value="ECO:0007669"/>
    <property type="project" value="UniProtKB-KW"/>
</dbReference>
<protein>
    <recommendedName>
        <fullName evidence="7">HAT C-terminal dimerisation domain-containing protein</fullName>
    </recommendedName>
</protein>
<organism evidence="8 9">
    <name type="scientific">Rotaria sordida</name>
    <dbReference type="NCBI Taxonomy" id="392033"/>
    <lineage>
        <taxon>Eukaryota</taxon>
        <taxon>Metazoa</taxon>
        <taxon>Spiralia</taxon>
        <taxon>Gnathifera</taxon>
        <taxon>Rotifera</taxon>
        <taxon>Eurotatoria</taxon>
        <taxon>Bdelloidea</taxon>
        <taxon>Philodinida</taxon>
        <taxon>Philodinidae</taxon>
        <taxon>Rotaria</taxon>
    </lineage>
</organism>
<name>A0A814VVS8_9BILA</name>
<accession>A0A814VVS8</accession>
<evidence type="ECO:0000259" key="7">
    <source>
        <dbReference type="Pfam" id="PF05699"/>
    </source>
</evidence>
<dbReference type="InterPro" id="IPR008906">
    <property type="entry name" value="HATC_C_dom"/>
</dbReference>
<comment type="subcellular location">
    <subcellularLocation>
        <location evidence="1">Nucleus</location>
    </subcellularLocation>
</comment>
<dbReference type="InterPro" id="IPR052035">
    <property type="entry name" value="ZnF_BED_domain_contain"/>
</dbReference>
<evidence type="ECO:0000256" key="3">
    <source>
        <dbReference type="ARBA" id="ARBA00022771"/>
    </source>
</evidence>
<feature type="domain" description="HAT C-terminal dimerisation" evidence="7">
    <location>
        <begin position="95"/>
        <end position="150"/>
    </location>
</feature>
<dbReference type="GO" id="GO:0046983">
    <property type="term" value="F:protein dimerization activity"/>
    <property type="evidence" value="ECO:0007669"/>
    <property type="project" value="InterPro"/>
</dbReference>
<keyword evidence="3" id="KW-0863">Zinc-finger</keyword>
<dbReference type="GO" id="GO:0005634">
    <property type="term" value="C:nucleus"/>
    <property type="evidence" value="ECO:0007669"/>
    <property type="project" value="UniProtKB-SubCell"/>
</dbReference>
<evidence type="ECO:0000256" key="1">
    <source>
        <dbReference type="ARBA" id="ARBA00004123"/>
    </source>
</evidence>
<evidence type="ECO:0000256" key="6">
    <source>
        <dbReference type="SAM" id="MobiDB-lite"/>
    </source>
</evidence>
<comment type="caution">
    <text evidence="8">The sequence shown here is derived from an EMBL/GenBank/DDBJ whole genome shotgun (WGS) entry which is preliminary data.</text>
</comment>
<gene>
    <name evidence="8" type="ORF">ZHD862_LOCUS22420</name>
</gene>
<dbReference type="Pfam" id="PF05699">
    <property type="entry name" value="Dimer_Tnp_hAT"/>
    <property type="match status" value="1"/>
</dbReference>
<feature type="compositionally biased region" description="Acidic residues" evidence="6">
    <location>
        <begin position="71"/>
        <end position="87"/>
    </location>
</feature>
<dbReference type="PANTHER" id="PTHR46481">
    <property type="entry name" value="ZINC FINGER BED DOMAIN-CONTAINING PROTEIN 4"/>
    <property type="match status" value="1"/>
</dbReference>
<feature type="region of interest" description="Disordered" evidence="6">
    <location>
        <begin position="65"/>
        <end position="88"/>
    </location>
</feature>
<keyword evidence="5" id="KW-0539">Nucleus</keyword>
<proteinExistence type="predicted"/>
<evidence type="ECO:0000256" key="4">
    <source>
        <dbReference type="ARBA" id="ARBA00022833"/>
    </source>
</evidence>
<evidence type="ECO:0000313" key="8">
    <source>
        <dbReference type="EMBL" id="CAF1193088.1"/>
    </source>
</evidence>
<reference evidence="8" key="1">
    <citation type="submission" date="2021-02" db="EMBL/GenBank/DDBJ databases">
        <authorList>
            <person name="Nowell W R."/>
        </authorList>
    </citation>
    <scope>NUCLEOTIDE SEQUENCE</scope>
</reference>
<dbReference type="EMBL" id="CAJNOT010001397">
    <property type="protein sequence ID" value="CAF1193088.1"/>
    <property type="molecule type" value="Genomic_DNA"/>
</dbReference>
<dbReference type="PANTHER" id="PTHR46481:SF10">
    <property type="entry name" value="ZINC FINGER BED DOMAIN-CONTAINING PROTEIN 39"/>
    <property type="match status" value="1"/>
</dbReference>